<evidence type="ECO:0000256" key="4">
    <source>
        <dbReference type="ARBA" id="ARBA00021870"/>
    </source>
</evidence>
<evidence type="ECO:0000256" key="7">
    <source>
        <dbReference type="ARBA" id="ARBA00022779"/>
    </source>
</evidence>
<dbReference type="PRINTS" id="PR00954">
    <property type="entry name" value="FLGMOTORFLIG"/>
</dbReference>
<dbReference type="RefSeq" id="WP_368392850.1">
    <property type="nucleotide sequence ID" value="NZ_JBFRYC010000014.1"/>
</dbReference>
<dbReference type="SUPFAM" id="SSF48029">
    <property type="entry name" value="FliG"/>
    <property type="match status" value="2"/>
</dbReference>
<keyword evidence="14" id="KW-0282">Flagellum</keyword>
<evidence type="ECO:0000313" key="15">
    <source>
        <dbReference type="Proteomes" id="UP001557465"/>
    </source>
</evidence>
<evidence type="ECO:0000313" key="14">
    <source>
        <dbReference type="EMBL" id="MEX1663283.1"/>
    </source>
</evidence>
<feature type="domain" description="Flagellar motor switch protein FliG N-terminal" evidence="13">
    <location>
        <begin position="8"/>
        <end position="105"/>
    </location>
</feature>
<proteinExistence type="inferred from homology"/>
<dbReference type="InterPro" id="IPR023087">
    <property type="entry name" value="Flg_Motor_Flig_C"/>
</dbReference>
<evidence type="ECO:0000259" key="13">
    <source>
        <dbReference type="Pfam" id="PF14842"/>
    </source>
</evidence>
<dbReference type="EMBL" id="JBFRYC010000014">
    <property type="protein sequence ID" value="MEX1663283.1"/>
    <property type="molecule type" value="Genomic_DNA"/>
</dbReference>
<organism evidence="14 15">
    <name type="scientific">Thioclava arctica</name>
    <dbReference type="NCBI Taxonomy" id="3238301"/>
    <lineage>
        <taxon>Bacteria</taxon>
        <taxon>Pseudomonadati</taxon>
        <taxon>Pseudomonadota</taxon>
        <taxon>Alphaproteobacteria</taxon>
        <taxon>Rhodobacterales</taxon>
        <taxon>Paracoccaceae</taxon>
        <taxon>Thioclava</taxon>
    </lineage>
</organism>
<keyword evidence="6" id="KW-0145">Chemotaxis</keyword>
<comment type="caution">
    <text evidence="14">The sequence shown here is derived from an EMBL/GenBank/DDBJ whole genome shotgun (WGS) entry which is preliminary data.</text>
</comment>
<dbReference type="InterPro" id="IPR028263">
    <property type="entry name" value="FliG_N"/>
</dbReference>
<evidence type="ECO:0000259" key="11">
    <source>
        <dbReference type="Pfam" id="PF01706"/>
    </source>
</evidence>
<dbReference type="Pfam" id="PF14842">
    <property type="entry name" value="FliG_N"/>
    <property type="match status" value="1"/>
</dbReference>
<feature type="domain" description="Flagellar motor switch protein FliG C-terminal" evidence="11">
    <location>
        <begin position="220"/>
        <end position="326"/>
    </location>
</feature>
<accession>A0ABV3TQL5</accession>
<evidence type="ECO:0000259" key="12">
    <source>
        <dbReference type="Pfam" id="PF14841"/>
    </source>
</evidence>
<gene>
    <name evidence="14" type="ORF">AB4874_16845</name>
</gene>
<keyword evidence="15" id="KW-1185">Reference proteome</keyword>
<dbReference type="Gene3D" id="1.10.220.30">
    <property type="match status" value="3"/>
</dbReference>
<keyword evidence="5" id="KW-1003">Cell membrane</keyword>
<comment type="similarity">
    <text evidence="3">Belongs to the FliG family.</text>
</comment>
<evidence type="ECO:0000256" key="6">
    <source>
        <dbReference type="ARBA" id="ARBA00022500"/>
    </source>
</evidence>
<sequence>MIEPDSGMSGAAMAAYVVMSMDEEAATQVLRHMDEASIGILTAAMSEMHEPSRDEGVQIYARLMAELEAGGAIASGGFDAFESLLSRAFGDKRAHDMLERIIRTRTSDLDILSKIDGRTLADQVKDERPQLLAVLLGQMTRSAAVECLNAFDEELATDLIHRYARLETIPSVALAELKSMLSDHLGTQIATQASSTGGVRQAADLLNGMSAGAAERALSRIREEDADLADQIRANMFTFDDLLGLPDHFLQQVIFEVGPERRSPALRSATEQTRERFFANISRKDAAILKDDIENGPMVKRADSQAAQHEFVEAAMRLSREGRISLSNEEDMV</sequence>
<evidence type="ECO:0000256" key="9">
    <source>
        <dbReference type="ARBA" id="ARBA00023143"/>
    </source>
</evidence>
<evidence type="ECO:0000256" key="2">
    <source>
        <dbReference type="ARBA" id="ARBA00004413"/>
    </source>
</evidence>
<protein>
    <recommendedName>
        <fullName evidence="4">Flagellar motor switch protein FliG</fullName>
    </recommendedName>
</protein>
<dbReference type="InterPro" id="IPR000090">
    <property type="entry name" value="Flg_Motor_Flig"/>
</dbReference>
<keyword evidence="7" id="KW-0283">Flagellar rotation</keyword>
<evidence type="ECO:0000256" key="1">
    <source>
        <dbReference type="ARBA" id="ARBA00004117"/>
    </source>
</evidence>
<keyword evidence="8" id="KW-0472">Membrane</keyword>
<dbReference type="PANTHER" id="PTHR30534:SF0">
    <property type="entry name" value="FLAGELLAR MOTOR SWITCH PROTEIN FLIG"/>
    <property type="match status" value="1"/>
</dbReference>
<dbReference type="InterPro" id="IPR032779">
    <property type="entry name" value="FliG_M"/>
</dbReference>
<dbReference type="Pfam" id="PF01706">
    <property type="entry name" value="FliG_C"/>
    <property type="match status" value="1"/>
</dbReference>
<reference evidence="14 15" key="1">
    <citation type="journal article" date="2011" name="Int. J. Syst. Evol. Microbiol.">
        <title>Zhongshania antarctica gen. nov., sp. nov. and Zhongshania guokunii sp. nov., gammaproteobacteria respectively isolated from coastal attached (fast) ice and surface seawater of the Antarctic.</title>
        <authorList>
            <person name="Li H.J."/>
            <person name="Zhang X.Y."/>
            <person name="Chen C.X."/>
            <person name="Zhang Y.J."/>
            <person name="Gao Z.M."/>
            <person name="Yu Y."/>
            <person name="Chen X.L."/>
            <person name="Chen B."/>
            <person name="Zhang Y.Z."/>
        </authorList>
    </citation>
    <scope>NUCLEOTIDE SEQUENCE [LARGE SCALE GENOMIC DNA]</scope>
    <source>
        <strain evidence="14 15">15-R06ZXC-3</strain>
    </source>
</reference>
<evidence type="ECO:0000256" key="3">
    <source>
        <dbReference type="ARBA" id="ARBA00010299"/>
    </source>
</evidence>
<dbReference type="Pfam" id="PF14841">
    <property type="entry name" value="FliG_M"/>
    <property type="match status" value="1"/>
</dbReference>
<evidence type="ECO:0000256" key="8">
    <source>
        <dbReference type="ARBA" id="ARBA00023136"/>
    </source>
</evidence>
<dbReference type="Proteomes" id="UP001557465">
    <property type="component" value="Unassembled WGS sequence"/>
</dbReference>
<evidence type="ECO:0000256" key="10">
    <source>
        <dbReference type="ARBA" id="ARBA00025598"/>
    </source>
</evidence>
<dbReference type="PANTHER" id="PTHR30534">
    <property type="entry name" value="FLAGELLAR MOTOR SWITCH PROTEIN FLIG"/>
    <property type="match status" value="1"/>
</dbReference>
<comment type="subcellular location">
    <subcellularLocation>
        <location evidence="1">Bacterial flagellum basal body</location>
    </subcellularLocation>
    <subcellularLocation>
        <location evidence="2">Cell membrane</location>
        <topology evidence="2">Peripheral membrane protein</topology>
        <orientation evidence="2">Cytoplasmic side</orientation>
    </subcellularLocation>
</comment>
<name>A0ABV3TQL5_9RHOB</name>
<keyword evidence="9" id="KW-0975">Bacterial flagellum</keyword>
<comment type="function">
    <text evidence="10">FliG is one of three proteins (FliG, FliN, FliM) that forms the rotor-mounted switch complex (C ring), located at the base of the basal body. This complex interacts with the CheY and CheZ chemotaxis proteins, in addition to contacting components of the motor that determine the direction of flagellar rotation.</text>
</comment>
<dbReference type="InterPro" id="IPR011002">
    <property type="entry name" value="FliG_a-hlx"/>
</dbReference>
<evidence type="ECO:0000256" key="5">
    <source>
        <dbReference type="ARBA" id="ARBA00022475"/>
    </source>
</evidence>
<keyword evidence="14" id="KW-0969">Cilium</keyword>
<keyword evidence="14" id="KW-0966">Cell projection</keyword>
<feature type="domain" description="Flagellar motor switch protein FliG middle" evidence="12">
    <location>
        <begin position="118"/>
        <end position="188"/>
    </location>
</feature>